<organism evidence="3 4">
    <name type="scientific">Cymbomonas tetramitiformis</name>
    <dbReference type="NCBI Taxonomy" id="36881"/>
    <lineage>
        <taxon>Eukaryota</taxon>
        <taxon>Viridiplantae</taxon>
        <taxon>Chlorophyta</taxon>
        <taxon>Pyramimonadophyceae</taxon>
        <taxon>Pyramimonadales</taxon>
        <taxon>Pyramimonadaceae</taxon>
        <taxon>Cymbomonas</taxon>
    </lineage>
</organism>
<keyword evidence="1" id="KW-0175">Coiled coil</keyword>
<sequence>MSASREPTVTRPHALIPFRETTRPKDEQAELSSTAEAASDLPRLRASLGDARDRHHQQLHGMVGIDLVVNTVLKKDGGTSDANEEDRSKFGITAERHTSAERKVVREGMADGMLATVAYTKLKEKHVRAGKTAVVTVHLQEDPSKQASWDLSEKEVSLEQAVQHCSGLLEVPRERKELLGTEEITETWKITTRLLWYLRPVCDPRLEAPLLAAHRFTENLPGVFGLNKRVLMDSRDSWKRAVLDFNLDEHAWRHKLYLLLKIKVMSKSQELREEGCAGCGVACQRPHHEEMLLDDELLILVIQMLRLREPPAEALSSNAPSSPTPSNQSAYSSPDVSPNISPRRGGVIPYTQVEREFMFVRRYVHDDTECADHELPRTVRLWLEVVEAALRDVPLVAVSLLWTLAATKEMRGVLVEHGVHTVALNLLGVLRLRRKVISTMRVAERKEAAVAAALLAADKVAKRMTDVQKRISQLALKVNSADTSSNDNASEQEQAEEAIAKAQERSMALMKVKQEQHSMDKMHIEMNECRERAEALKAEQEADHGLETDFDKLTGQVTCLLAVLMCDRRACLAIARPVLGAFMPEKYLRQFTDGTRRAWKVCVERDEVTDYDRVMLTSWALAKGCSGFGLLTGLALDEAAHIPAITGHPFFISEVAARALCVIVERGNAFKQGFMDMVGMKTVQEMLDSDKDEVKRCASAVSSSMLTFGQTLPVLETDSAPIMLRFMLLFLNQMVKAEKVELPGRKRAKKSVFQRAANQMVVAQATSRPELKEKLTVCIGSLWSMTSRGLWWSYRMRTNDVVSFMKLMAASQEYAKMMDDVVLVIIAHSFLLLTDDRHTAGILTAEGVDGLLKVSLMGEDTLPAVRMAMTAATVLLLAHNGFDTILSNPHEPPEDFDPGAATSTAGIPMASAFRHHRMSRFSRTARCSVSSTEMEYEPLPGIQSSEGGFSAEEWTRMKGPYRRLLHGYGATMLLTSLRLTEEPRYARMQELVACGLMYLATVGENMPGKAGAWNSREEAATLLELLRAPKAEVVRFAAATAWLAAHQAYGSLMLGTELGVGQALVEVLVAPPWPAGSAAVEVEVSTLQWVAAALWLLVCTNEACDSLDADPHWLERVVGVLSTTFHYPRKDGRAAPEEREETLRQARKPTWFDARVGDSGEPEVELDDAVDLLHWEICGLLYSYAMSTGDRTTAVAAAGAGEFLLELAAGAERGVFLRQRAAELYLFLARGEQASWLLHGWEGGLEEMLVGLLQSGTRRLCELAACTCAQVALDAWRKRTLAQAGAIPALLHAVKFLRPAGGEEEEKKAAALRSLLRPLQALLNLSTDTQNQWLICQHGLRLLLGESLNENNGELLQQLARDIITNLLLNGRNRTQFYKQELRSKSELAAAVTNEESALLPQPGVDHWFPGSPPPAPPSHNPVLSRAISPLGSQSSLSHSHKSLQSGKAPGADARSHSAMHLTAGGDPAARDHLRGPASSEPEGEGRTGGLPRAVSAGNLPHPGGGSATSYARVKQQTRGARAPGRPGSGRPKRPGSGMSSRPGSGMSSRPGSGRPGSGRPGSGASSRPGSGLPRGLSGRRPSAGNYFDAHSYELLQERSESRTRWRPGSGDSRGAGAGAQDAGVFMEDEEDMSEAARAMLKARRLRHGFLEWMYDAFQDLRERDEQVWQSALRWTEEVSFHDEWSSGAGLPTSDWERTVRDGAGAELYQVMREKLGNIWQYSSERLPPPRPLSARAQQPIAEAPVPRAPSPFLVPSLRSADFDTDASPRNLSDDEMMEEEHMLADGTEIALEPVERPPAPPKTLVKGNATFLDTLGPLENMDQAAAGHLVNATQFFWNPEIRSCSVVEGDSARGLIAGEASLGRMAVSTLERGSTEGDEKGVSLGDTNGKQSTERGVVPGNMVDNGSLPPGRFPSVGGDSGAAVKDAVGGQGGAGGLAGEPAGGLSSTFSSVSFAAPTQSLVRSDGSARGDGNAPGVHQGDTIIYRNSWAPYSRPVSIVSGGSGGPGVSVSQDSVQAAPGGHEDVEKTAPRRRRMAMATGGSVSKHSMSAGSSGGSLGPGGSLGRFQEGAKRRPSTKKKRAQAREQLHELLAQERAEREADPMLLRMVEQGKKDAKGRAKKKAGAGNERTPLWEPRHDPRLHAARCGEAEMAALEAQLEALPGPRAFSANQHTVLEHTQPCLCQACVVQKQEVVRAIHMQLRPPWPRNRFCFVEGQEQRMEGLQLEKFLHVEGCRICRGLFDHYTLPTGDCVHLYRPQRQLNDEVEVEPPPFPEPPRGLVSIRQKDLPPPTNHLHELLEEVPMPPPPYKPMPPAPPRPDVHTLKVLHGHRCPEGGASACSEHGRVAAPQIHLVLGSRVEEREVENHALQTWSIKESVFASRSEECHARSHTNMDHTTQRMFDVDWERMINKPNIRKVLRSYGYARDPDNENAAEEMVEEVAKMMSQYYKLVQAYFDFYCAAESTGEPALSSQAFRTFCTDTGILDTRGVPLAGLRDDACAVKVSKGVFLDPNTFRTTVFYRSEVDEHFKKYEKLYRALYEYFKGQDRRMMMGQLYKMLVKIGLHDDHLTPREFQLCFMLARMQVSPAADSQAQGRPMPANFQGSISALRSFCDEIREGPRAMRSRSRRDVAPNADVRVL</sequence>
<feature type="compositionally biased region" description="Basic residues" evidence="2">
    <location>
        <begin position="2073"/>
        <end position="2082"/>
    </location>
</feature>
<evidence type="ECO:0000256" key="2">
    <source>
        <dbReference type="SAM" id="MobiDB-lite"/>
    </source>
</evidence>
<feature type="compositionally biased region" description="Low complexity" evidence="2">
    <location>
        <begin position="1563"/>
        <end position="1583"/>
    </location>
</feature>
<feature type="compositionally biased region" description="Low complexity" evidence="2">
    <location>
        <begin position="1432"/>
        <end position="1448"/>
    </location>
</feature>
<feature type="compositionally biased region" description="Gly residues" evidence="2">
    <location>
        <begin position="2053"/>
        <end position="2064"/>
    </location>
</feature>
<feature type="compositionally biased region" description="Low complexity" evidence="2">
    <location>
        <begin position="2037"/>
        <end position="2052"/>
    </location>
</feature>
<gene>
    <name evidence="3" type="ORF">CYMTET_23460</name>
</gene>
<evidence type="ECO:0000256" key="1">
    <source>
        <dbReference type="SAM" id="Coils"/>
    </source>
</evidence>
<dbReference type="Proteomes" id="UP001190700">
    <property type="component" value="Unassembled WGS sequence"/>
</dbReference>
<feature type="coiled-coil region" evidence="1">
    <location>
        <begin position="485"/>
        <end position="539"/>
    </location>
</feature>
<feature type="region of interest" description="Disordered" evidence="2">
    <location>
        <begin position="1402"/>
        <end position="1586"/>
    </location>
</feature>
<name>A0AAE0FXW4_9CHLO</name>
<feature type="region of interest" description="Disordered" evidence="2">
    <location>
        <begin position="2112"/>
        <end position="2136"/>
    </location>
</feature>
<feature type="compositionally biased region" description="Polar residues" evidence="2">
    <location>
        <begin position="331"/>
        <end position="340"/>
    </location>
</feature>
<proteinExistence type="predicted"/>
<feature type="compositionally biased region" description="Low complexity" evidence="2">
    <location>
        <begin position="316"/>
        <end position="330"/>
    </location>
</feature>
<dbReference type="SUPFAM" id="SSF48371">
    <property type="entry name" value="ARM repeat"/>
    <property type="match status" value="1"/>
</dbReference>
<feature type="region of interest" description="Disordered" evidence="2">
    <location>
        <begin position="2001"/>
        <end position="2085"/>
    </location>
</feature>
<dbReference type="InterPro" id="IPR016024">
    <property type="entry name" value="ARM-type_fold"/>
</dbReference>
<feature type="compositionally biased region" description="Pro residues" evidence="2">
    <location>
        <begin position="1411"/>
        <end position="1420"/>
    </location>
</feature>
<reference evidence="3 4" key="1">
    <citation type="journal article" date="2015" name="Genome Biol. Evol.">
        <title>Comparative Genomics of a Bacterivorous Green Alga Reveals Evolutionary Causalities and Consequences of Phago-Mixotrophic Mode of Nutrition.</title>
        <authorList>
            <person name="Burns J.A."/>
            <person name="Paasch A."/>
            <person name="Narechania A."/>
            <person name="Kim E."/>
        </authorList>
    </citation>
    <scope>NUCLEOTIDE SEQUENCE [LARGE SCALE GENOMIC DNA]</scope>
    <source>
        <strain evidence="3 4">PLY_AMNH</strain>
    </source>
</reference>
<feature type="compositionally biased region" description="Gly residues" evidence="2">
    <location>
        <begin position="1930"/>
        <end position="1940"/>
    </location>
</feature>
<feature type="region of interest" description="Disordered" evidence="2">
    <location>
        <begin position="1"/>
        <end position="41"/>
    </location>
</feature>
<keyword evidence="4" id="KW-1185">Reference proteome</keyword>
<dbReference type="InterPro" id="IPR011989">
    <property type="entry name" value="ARM-like"/>
</dbReference>
<feature type="region of interest" description="Disordered" evidence="2">
    <location>
        <begin position="2620"/>
        <end position="2640"/>
    </location>
</feature>
<feature type="region of interest" description="Disordered" evidence="2">
    <location>
        <begin position="1599"/>
        <end position="1621"/>
    </location>
</feature>
<dbReference type="EMBL" id="LGRX02012066">
    <property type="protein sequence ID" value="KAK3268012.1"/>
    <property type="molecule type" value="Genomic_DNA"/>
</dbReference>
<comment type="caution">
    <text evidence="3">The sequence shown here is derived from an EMBL/GenBank/DDBJ whole genome shotgun (WGS) entry which is preliminary data.</text>
</comment>
<feature type="region of interest" description="Disordered" evidence="2">
    <location>
        <begin position="313"/>
        <end position="345"/>
    </location>
</feature>
<feature type="region of interest" description="Disordered" evidence="2">
    <location>
        <begin position="1871"/>
        <end position="1940"/>
    </location>
</feature>
<protein>
    <submittedName>
        <fullName evidence="3">Uncharacterized protein</fullName>
    </submittedName>
</protein>
<feature type="compositionally biased region" description="Low complexity" evidence="2">
    <location>
        <begin position="1519"/>
        <end position="1553"/>
    </location>
</feature>
<evidence type="ECO:0000313" key="3">
    <source>
        <dbReference type="EMBL" id="KAK3268012.1"/>
    </source>
</evidence>
<accession>A0AAE0FXW4</accession>
<dbReference type="Gene3D" id="1.25.10.10">
    <property type="entry name" value="Leucine-rich Repeat Variant"/>
    <property type="match status" value="1"/>
</dbReference>
<evidence type="ECO:0000313" key="4">
    <source>
        <dbReference type="Proteomes" id="UP001190700"/>
    </source>
</evidence>